<evidence type="ECO:0000256" key="1">
    <source>
        <dbReference type="SAM" id="MobiDB-lite"/>
    </source>
</evidence>
<proteinExistence type="predicted"/>
<feature type="region of interest" description="Disordered" evidence="1">
    <location>
        <begin position="1"/>
        <end position="63"/>
    </location>
</feature>
<reference evidence="2" key="1">
    <citation type="journal article" date="2019" name="Sci. Rep.">
        <title>Draft genome of Tanacetum cinerariifolium, the natural source of mosquito coil.</title>
        <authorList>
            <person name="Yamashiro T."/>
            <person name="Shiraishi A."/>
            <person name="Satake H."/>
            <person name="Nakayama K."/>
        </authorList>
    </citation>
    <scope>NUCLEOTIDE SEQUENCE</scope>
</reference>
<feature type="compositionally biased region" description="Low complexity" evidence="1">
    <location>
        <begin position="20"/>
        <end position="48"/>
    </location>
</feature>
<feature type="compositionally biased region" description="Basic and acidic residues" evidence="1">
    <location>
        <begin position="1"/>
        <end position="19"/>
    </location>
</feature>
<feature type="region of interest" description="Disordered" evidence="1">
    <location>
        <begin position="179"/>
        <end position="242"/>
    </location>
</feature>
<feature type="compositionally biased region" description="Basic and acidic residues" evidence="1">
    <location>
        <begin position="1212"/>
        <end position="1224"/>
    </location>
</feature>
<dbReference type="EMBL" id="BKCJ010000003">
    <property type="protein sequence ID" value="GEU28273.1"/>
    <property type="molecule type" value="Genomic_DNA"/>
</dbReference>
<feature type="compositionally biased region" description="Basic residues" evidence="1">
    <location>
        <begin position="584"/>
        <end position="594"/>
    </location>
</feature>
<organism evidence="2">
    <name type="scientific">Tanacetum cinerariifolium</name>
    <name type="common">Dalmatian daisy</name>
    <name type="synonym">Chrysanthemum cinerariifolium</name>
    <dbReference type="NCBI Taxonomy" id="118510"/>
    <lineage>
        <taxon>Eukaryota</taxon>
        <taxon>Viridiplantae</taxon>
        <taxon>Streptophyta</taxon>
        <taxon>Embryophyta</taxon>
        <taxon>Tracheophyta</taxon>
        <taxon>Spermatophyta</taxon>
        <taxon>Magnoliopsida</taxon>
        <taxon>eudicotyledons</taxon>
        <taxon>Gunneridae</taxon>
        <taxon>Pentapetalae</taxon>
        <taxon>asterids</taxon>
        <taxon>campanulids</taxon>
        <taxon>Asterales</taxon>
        <taxon>Asteraceae</taxon>
        <taxon>Asteroideae</taxon>
        <taxon>Anthemideae</taxon>
        <taxon>Anthemidinae</taxon>
        <taxon>Tanacetum</taxon>
    </lineage>
</organism>
<feature type="compositionally biased region" description="Low complexity" evidence="1">
    <location>
        <begin position="225"/>
        <end position="234"/>
    </location>
</feature>
<evidence type="ECO:0000313" key="2">
    <source>
        <dbReference type="EMBL" id="GEU28273.1"/>
    </source>
</evidence>
<gene>
    <name evidence="2" type="ORF">Tci_000251</name>
</gene>
<comment type="caution">
    <text evidence="2">The sequence shown here is derived from an EMBL/GenBank/DDBJ whole genome shotgun (WGS) entry which is preliminary data.</text>
</comment>
<name>A0A699GEF7_TANCI</name>
<sequence>MPDRRDRAAQPVPRGDHAGPVRVVGVAQARRAGSAAGRAPAGAQFAPRGADRRRAGAHRRAARRADGYGAGGLRTAAHGACDCQLPRALPLDRGGAARERQRGGPGRAPGRCGRARRRVADGRPGCHPAGAAKPRGQRQPRISATAWLAQVARGIIAAPVPEHGGTVAARVVALRWRQPQPAAAGHQHAALRRRRHADARGPGRRRADPPGQLAGERGHRGGHAGARVSHGAAVARRRRAAGSRWLRDTRGAYAGPVQPGQGAAAGQSLEGIFRRAAVAAGTASVPLVAAGIAAARAAVVPAAAHAEVAASHVIVLHDVAAVRVFVNDVVAAAIGGAAAGCIVVAAELAGNRFRCHEAGANRRTGRQAAHDARAHAATLRLALRITLLRVALLRITAGWIAGSRRIAGVVAGVETASVARVAHAAAQLLLLAPLHEARYHENETDQQAAHQQHAAPGDAGAALGRVGVAAVTAVAVSGFGRRRLARVRAGIASAVCFALGDQRLEVADGARIHFGQAGGDPFGSGQRLLGRSEFTLLGQQFGFHEVGRGAVRMLLEHLVHHGLRLGIFARFGCNVHVVHGGRSGKCRRRQRQRGGQHDAAGKGSARAALLTVSARSGALDRADVAVDHGRQHRERHAAALHQRVVERGQFEARAQCGPCAFALAQDLVVAHLVAARLARRHAVAVDLAGHGRFAASRVLDQEADRLLAAPLHAVDAGIDHQPARAELLRLQIADLAERVFRVQAQFVDQLFRVQRPAFDERVKTDQRRHQRQLLVVLGQVGALERVARQAFVRGQRGQFLLGPQRGGFQIDVIDGRARAVERRKVHVAERCAGLDIGGHALDFQRHLEVHARDLRHQVADCFHPLVAEGDQLLAALVVIRIKALRILGQRQQARAHRALGHALRLEDGVDARLQHGVLLHADRVDVLGAHAGGRAQAQRPLVIGLAVRQAVHAGDVGGLGGGGSKCLDLAFQRRIHLLFHQRRGARGPVAVDAQLLGALHQRLHQLLLGHRRLAEFGQLAQRGAGDEVGRHDAAPGLAGDAAGFLFQHARHAADPLQVGVGVGRVGDLVLRVQKFGDAGDGAVLLRDRERCGRAIEAARRAAVREAQAFHAFAGRVAHGVVAQLGVGAELDAVHGVEALDHGLDLAGPRGVAGAADVFQLGFEVGALALVQAQRGGGGGRQAQDFIGKGVEQLAELGVPRRHVGGVLGPRKARQDRDGGEGQGG</sequence>
<feature type="compositionally biased region" description="Low complexity" evidence="1">
    <location>
        <begin position="179"/>
        <end position="188"/>
    </location>
</feature>
<feature type="region of interest" description="Disordered" evidence="1">
    <location>
        <begin position="1202"/>
        <end position="1224"/>
    </location>
</feature>
<feature type="region of interest" description="Disordered" evidence="1">
    <location>
        <begin position="86"/>
        <end position="140"/>
    </location>
</feature>
<dbReference type="AlphaFoldDB" id="A0A699GEF7"/>
<feature type="compositionally biased region" description="Basic and acidic residues" evidence="1">
    <location>
        <begin position="198"/>
        <end position="208"/>
    </location>
</feature>
<accession>A0A699GEF7</accession>
<protein>
    <submittedName>
        <fullName evidence="2">Uncharacterized protein</fullName>
    </submittedName>
</protein>
<feature type="region of interest" description="Disordered" evidence="1">
    <location>
        <begin position="584"/>
        <end position="604"/>
    </location>
</feature>